<dbReference type="SUPFAM" id="SSF56925">
    <property type="entry name" value="OMPA-like"/>
    <property type="match status" value="1"/>
</dbReference>
<dbReference type="OrthoDB" id="5643626at2"/>
<dbReference type="EMBL" id="LNYY01000019">
    <property type="protein sequence ID" value="KTD69473.1"/>
    <property type="molecule type" value="Genomic_DNA"/>
</dbReference>
<dbReference type="InterPro" id="IPR011250">
    <property type="entry name" value="OMP/PagP_B-barrel"/>
</dbReference>
<gene>
    <name evidence="4" type="ORF">Lste_2631</name>
</gene>
<dbReference type="InterPro" id="IPR027385">
    <property type="entry name" value="Beta-barrel_OMP"/>
</dbReference>
<dbReference type="PROSITE" id="PS51724">
    <property type="entry name" value="SPOR"/>
    <property type="match status" value="1"/>
</dbReference>
<sequence length="377" mass="41683">MKWNCYSKLSIAVGFSLISFSSSSAQLIYGLHQAQQFRSNAAGDFYIQLASYKNKSYALRAKSRAQKKTSYPVLLKKKNGYYQLLLGPLHSATEVRAAGQKFGGGLPVVQARHNVSLTQTKTAHHPVPVAQNSERVVVTKKAPVYKDKDGVPPANHWFIGVGGGWMDPFGTNTDNFATSGMPGFPDDRYASKSSGSAGQISGFLGYQWRRPALWLPATSLSFEYTYTFPLSIDGHIFVNDLPDTDNFTYKYDISQQLFMAKLKLDVYQWKQFMPYISGGIGAVLNRASNYSDSPIPGATLMNRRYGFTSATTTQFAGTFGAGLDYWLNYNSQISVGYELAYYGKAKTGYGEGTLSNDRLENNLNSNAVVVKGTYFFN</sequence>
<protein>
    <submittedName>
        <fullName evidence="4">Sporulation related domain protein</fullName>
    </submittedName>
</protein>
<dbReference type="Gene3D" id="2.40.160.20">
    <property type="match status" value="1"/>
</dbReference>
<organism evidence="4 5">
    <name type="scientific">Legionella steelei</name>
    <dbReference type="NCBI Taxonomy" id="947033"/>
    <lineage>
        <taxon>Bacteria</taxon>
        <taxon>Pseudomonadati</taxon>
        <taxon>Pseudomonadota</taxon>
        <taxon>Gammaproteobacteria</taxon>
        <taxon>Legionellales</taxon>
        <taxon>Legionellaceae</taxon>
        <taxon>Legionella</taxon>
    </lineage>
</organism>
<dbReference type="Gene3D" id="3.30.70.1070">
    <property type="entry name" value="Sporulation related repeat"/>
    <property type="match status" value="1"/>
</dbReference>
<accession>A0A0W0ZK86</accession>
<evidence type="ECO:0000313" key="4">
    <source>
        <dbReference type="EMBL" id="KTD69473.1"/>
    </source>
</evidence>
<dbReference type="RefSeq" id="WP_058511409.1">
    <property type="nucleotide sequence ID" value="NZ_LNYY01000019.1"/>
</dbReference>
<name>A0A0W0ZK86_9GAMM</name>
<feature type="domain" description="SPOR" evidence="3">
    <location>
        <begin position="39"/>
        <end position="120"/>
    </location>
</feature>
<dbReference type="STRING" id="947033.Lste_2631"/>
<dbReference type="AlphaFoldDB" id="A0A0W0ZK86"/>
<dbReference type="InterPro" id="IPR036680">
    <property type="entry name" value="SPOR-like_sf"/>
</dbReference>
<feature type="chain" id="PRO_5006918776" evidence="2">
    <location>
        <begin position="26"/>
        <end position="377"/>
    </location>
</feature>
<evidence type="ECO:0000256" key="2">
    <source>
        <dbReference type="SAM" id="SignalP"/>
    </source>
</evidence>
<evidence type="ECO:0000256" key="1">
    <source>
        <dbReference type="ARBA" id="ARBA00022729"/>
    </source>
</evidence>
<dbReference type="PATRIC" id="fig|947033.5.peg.2793"/>
<dbReference type="Pfam" id="PF05036">
    <property type="entry name" value="SPOR"/>
    <property type="match status" value="1"/>
</dbReference>
<dbReference type="Proteomes" id="UP000054926">
    <property type="component" value="Unassembled WGS sequence"/>
</dbReference>
<dbReference type="SUPFAM" id="SSF110997">
    <property type="entry name" value="Sporulation related repeat"/>
    <property type="match status" value="1"/>
</dbReference>
<feature type="signal peptide" evidence="2">
    <location>
        <begin position="1"/>
        <end position="25"/>
    </location>
</feature>
<comment type="caution">
    <text evidence="4">The sequence shown here is derived from an EMBL/GenBank/DDBJ whole genome shotgun (WGS) entry which is preliminary data.</text>
</comment>
<keyword evidence="5" id="KW-1185">Reference proteome</keyword>
<dbReference type="Pfam" id="PF13505">
    <property type="entry name" value="OMP_b-brl"/>
    <property type="match status" value="1"/>
</dbReference>
<dbReference type="GO" id="GO:0042834">
    <property type="term" value="F:peptidoglycan binding"/>
    <property type="evidence" value="ECO:0007669"/>
    <property type="project" value="InterPro"/>
</dbReference>
<proteinExistence type="predicted"/>
<keyword evidence="1 2" id="KW-0732">Signal</keyword>
<reference evidence="4 5" key="1">
    <citation type="submission" date="2015-11" db="EMBL/GenBank/DDBJ databases">
        <title>Genomic analysis of 38 Legionella species identifies large and diverse effector repertoires.</title>
        <authorList>
            <person name="Burstein D."/>
            <person name="Amaro F."/>
            <person name="Zusman T."/>
            <person name="Lifshitz Z."/>
            <person name="Cohen O."/>
            <person name="Gilbert J.A."/>
            <person name="Pupko T."/>
            <person name="Shuman H.A."/>
            <person name="Segal G."/>
        </authorList>
    </citation>
    <scope>NUCLEOTIDE SEQUENCE [LARGE SCALE GENOMIC DNA]</scope>
    <source>
        <strain evidence="4 5">IMVS3376</strain>
    </source>
</reference>
<evidence type="ECO:0000313" key="5">
    <source>
        <dbReference type="Proteomes" id="UP000054926"/>
    </source>
</evidence>
<evidence type="ECO:0000259" key="3">
    <source>
        <dbReference type="PROSITE" id="PS51724"/>
    </source>
</evidence>
<dbReference type="InterPro" id="IPR007730">
    <property type="entry name" value="SPOR-like_dom"/>
</dbReference>